<dbReference type="Proteomes" id="UP000295711">
    <property type="component" value="Unassembled WGS sequence"/>
</dbReference>
<evidence type="ECO:0008006" key="3">
    <source>
        <dbReference type="Google" id="ProtNLM"/>
    </source>
</evidence>
<organism evidence="1 2">
    <name type="scientific">Frisingicoccus caecimuris</name>
    <dbReference type="NCBI Taxonomy" id="1796636"/>
    <lineage>
        <taxon>Bacteria</taxon>
        <taxon>Bacillati</taxon>
        <taxon>Bacillota</taxon>
        <taxon>Clostridia</taxon>
        <taxon>Lachnospirales</taxon>
        <taxon>Lachnospiraceae</taxon>
        <taxon>Frisingicoccus</taxon>
    </lineage>
</organism>
<proteinExistence type="predicted"/>
<dbReference type="OrthoDB" id="9800356at2"/>
<evidence type="ECO:0000313" key="1">
    <source>
        <dbReference type="EMBL" id="TCO86018.1"/>
    </source>
</evidence>
<dbReference type="EMBL" id="SLXA01000002">
    <property type="protein sequence ID" value="TCO86018.1"/>
    <property type="molecule type" value="Genomic_DNA"/>
</dbReference>
<evidence type="ECO:0000313" key="2">
    <source>
        <dbReference type="Proteomes" id="UP000295711"/>
    </source>
</evidence>
<dbReference type="Gene3D" id="3.40.1390.20">
    <property type="entry name" value="HprK N-terminal domain-like"/>
    <property type="match status" value="1"/>
</dbReference>
<reference evidence="1 2" key="1">
    <citation type="submission" date="2019-03" db="EMBL/GenBank/DDBJ databases">
        <title>Genomic Encyclopedia of Type Strains, Phase IV (KMG-IV): sequencing the most valuable type-strain genomes for metagenomic binning, comparative biology and taxonomic classification.</title>
        <authorList>
            <person name="Goeker M."/>
        </authorList>
    </citation>
    <scope>NUCLEOTIDE SEQUENCE [LARGE SCALE GENOMIC DNA]</scope>
    <source>
        <strain evidence="1 2">DSM 28559</strain>
    </source>
</reference>
<dbReference type="SUPFAM" id="SSF75138">
    <property type="entry name" value="HprK N-terminal domain-like"/>
    <property type="match status" value="1"/>
</dbReference>
<name>A0A4R2LFU8_9FIRM</name>
<dbReference type="RefSeq" id="WP_132089165.1">
    <property type="nucleotide sequence ID" value="NZ_JANKAQ010000001.1"/>
</dbReference>
<accession>A0A4R2LFU8</accession>
<protein>
    <recommendedName>
        <fullName evidence="3">DRTGG domain-containing protein</fullName>
    </recommendedName>
</protein>
<keyword evidence="2" id="KW-1185">Reference proteome</keyword>
<gene>
    <name evidence="1" type="ORF">EV212_102336</name>
</gene>
<comment type="caution">
    <text evidence="1">The sequence shown here is derived from an EMBL/GenBank/DDBJ whole genome shotgun (WGS) entry which is preliminary data.</text>
</comment>
<dbReference type="AlphaFoldDB" id="A0A4R2LFU8"/>
<sequence length="111" mass="11767">MTVQDLINTNLFQLINAGDDLNRDITGPFCCDLLSIAMGKAPAGCAWVTVMSNINTLAVASLTDTACIILAEDTSVDEVTLAKAKMQGITLFTTGLPVFNAALSIYQQLNP</sequence>
<dbReference type="InterPro" id="IPR028979">
    <property type="entry name" value="Ser_kin/Pase_Hpr-like_N_sf"/>
</dbReference>